<gene>
    <name evidence="1" type="ORF">L210DRAFT_231151</name>
</gene>
<comment type="caution">
    <text evidence="1">The sequence shown here is derived from an EMBL/GenBank/DDBJ whole genome shotgun (WGS) entry which is preliminary data.</text>
</comment>
<organism evidence="1 2">
    <name type="scientific">Boletus edulis BED1</name>
    <dbReference type="NCBI Taxonomy" id="1328754"/>
    <lineage>
        <taxon>Eukaryota</taxon>
        <taxon>Fungi</taxon>
        <taxon>Dikarya</taxon>
        <taxon>Basidiomycota</taxon>
        <taxon>Agaricomycotina</taxon>
        <taxon>Agaricomycetes</taxon>
        <taxon>Agaricomycetidae</taxon>
        <taxon>Boletales</taxon>
        <taxon>Boletineae</taxon>
        <taxon>Boletaceae</taxon>
        <taxon>Boletoideae</taxon>
        <taxon>Boletus</taxon>
    </lineage>
</organism>
<reference evidence="1" key="1">
    <citation type="submission" date="2019-10" db="EMBL/GenBank/DDBJ databases">
        <authorList>
            <consortium name="DOE Joint Genome Institute"/>
            <person name="Kuo A."/>
            <person name="Miyauchi S."/>
            <person name="Kiss E."/>
            <person name="Drula E."/>
            <person name="Kohler A."/>
            <person name="Sanchez-Garcia M."/>
            <person name="Andreopoulos B."/>
            <person name="Barry K.W."/>
            <person name="Bonito G."/>
            <person name="Buee M."/>
            <person name="Carver A."/>
            <person name="Chen C."/>
            <person name="Cichocki N."/>
            <person name="Clum A."/>
            <person name="Culley D."/>
            <person name="Crous P.W."/>
            <person name="Fauchery L."/>
            <person name="Girlanda M."/>
            <person name="Hayes R."/>
            <person name="Keri Z."/>
            <person name="LaButti K."/>
            <person name="Lipzen A."/>
            <person name="Lombard V."/>
            <person name="Magnuson J."/>
            <person name="Maillard F."/>
            <person name="Morin E."/>
            <person name="Murat C."/>
            <person name="Nolan M."/>
            <person name="Ohm R."/>
            <person name="Pangilinan J."/>
            <person name="Pereira M."/>
            <person name="Perotto S."/>
            <person name="Peter M."/>
            <person name="Riley R."/>
            <person name="Sitrit Y."/>
            <person name="Stielow B."/>
            <person name="Szollosi G."/>
            <person name="Zifcakova L."/>
            <person name="Stursova M."/>
            <person name="Spatafora J.W."/>
            <person name="Tedersoo L."/>
            <person name="Vaario L.-M."/>
            <person name="Yamada A."/>
            <person name="Yan M."/>
            <person name="Wang P."/>
            <person name="Xu J."/>
            <person name="Bruns T."/>
            <person name="Baldrian P."/>
            <person name="Vilgalys R."/>
            <person name="Henrissat B."/>
            <person name="Grigoriev I.V."/>
            <person name="Hibbett D."/>
            <person name="Nagy L.G."/>
            <person name="Martin F.M."/>
        </authorList>
    </citation>
    <scope>NUCLEOTIDE SEQUENCE</scope>
    <source>
        <strain evidence="1">BED1</strain>
    </source>
</reference>
<dbReference type="EMBL" id="WHUW01000085">
    <property type="protein sequence ID" value="KAF8426795.1"/>
    <property type="molecule type" value="Genomic_DNA"/>
</dbReference>
<protein>
    <submittedName>
        <fullName evidence="1">Uncharacterized protein</fullName>
    </submittedName>
</protein>
<evidence type="ECO:0000313" key="2">
    <source>
        <dbReference type="Proteomes" id="UP001194468"/>
    </source>
</evidence>
<dbReference type="Proteomes" id="UP001194468">
    <property type="component" value="Unassembled WGS sequence"/>
</dbReference>
<evidence type="ECO:0000313" key="1">
    <source>
        <dbReference type="EMBL" id="KAF8426795.1"/>
    </source>
</evidence>
<dbReference type="Gene3D" id="1.10.10.10">
    <property type="entry name" value="Winged helix-like DNA-binding domain superfamily/Winged helix DNA-binding domain"/>
    <property type="match status" value="1"/>
</dbReference>
<proteinExistence type="predicted"/>
<name>A0AAD4G879_BOLED</name>
<accession>A0AAD4G879</accession>
<reference evidence="1" key="2">
    <citation type="journal article" date="2020" name="Nat. Commun.">
        <title>Large-scale genome sequencing of mycorrhizal fungi provides insights into the early evolution of symbiotic traits.</title>
        <authorList>
            <person name="Miyauchi S."/>
            <person name="Kiss E."/>
            <person name="Kuo A."/>
            <person name="Drula E."/>
            <person name="Kohler A."/>
            <person name="Sanchez-Garcia M."/>
            <person name="Morin E."/>
            <person name="Andreopoulos B."/>
            <person name="Barry K.W."/>
            <person name="Bonito G."/>
            <person name="Buee M."/>
            <person name="Carver A."/>
            <person name="Chen C."/>
            <person name="Cichocki N."/>
            <person name="Clum A."/>
            <person name="Culley D."/>
            <person name="Crous P.W."/>
            <person name="Fauchery L."/>
            <person name="Girlanda M."/>
            <person name="Hayes R.D."/>
            <person name="Keri Z."/>
            <person name="LaButti K."/>
            <person name="Lipzen A."/>
            <person name="Lombard V."/>
            <person name="Magnuson J."/>
            <person name="Maillard F."/>
            <person name="Murat C."/>
            <person name="Nolan M."/>
            <person name="Ohm R.A."/>
            <person name="Pangilinan J."/>
            <person name="Pereira M.F."/>
            <person name="Perotto S."/>
            <person name="Peter M."/>
            <person name="Pfister S."/>
            <person name="Riley R."/>
            <person name="Sitrit Y."/>
            <person name="Stielow J.B."/>
            <person name="Szollosi G."/>
            <person name="Zifcakova L."/>
            <person name="Stursova M."/>
            <person name="Spatafora J.W."/>
            <person name="Tedersoo L."/>
            <person name="Vaario L.M."/>
            <person name="Yamada A."/>
            <person name="Yan M."/>
            <person name="Wang P."/>
            <person name="Xu J."/>
            <person name="Bruns T."/>
            <person name="Baldrian P."/>
            <person name="Vilgalys R."/>
            <person name="Dunand C."/>
            <person name="Henrissat B."/>
            <person name="Grigoriev I.V."/>
            <person name="Hibbett D."/>
            <person name="Nagy L.G."/>
            <person name="Martin F.M."/>
        </authorList>
    </citation>
    <scope>NUCLEOTIDE SEQUENCE</scope>
    <source>
        <strain evidence="1">BED1</strain>
    </source>
</reference>
<dbReference type="AlphaFoldDB" id="A0AAD4G879"/>
<sequence>MSELVRIVNKLHGVESGVIAEEDVVRSIKTLQSLSAGYEVIDVSGGAGRPGGWSRNWTKTRRVVLVKAQLGGGQVGGDVGESAWVDIRAGEGERLWYMYRLARGTEPGSFAYRRGELNWTRTGSR</sequence>
<keyword evidence="2" id="KW-1185">Reference proteome</keyword>
<dbReference type="InterPro" id="IPR036388">
    <property type="entry name" value="WH-like_DNA-bd_sf"/>
</dbReference>